<dbReference type="AlphaFoldDB" id="A0A1X0QE06"/>
<reference evidence="1 2" key="1">
    <citation type="journal article" date="2017" name="Environ. Microbiol.">
        <title>Decay of the glycolytic pathway and adaptation to intranuclear parasitism within Enterocytozoonidae microsporidia.</title>
        <authorList>
            <person name="Wiredu Boakye D."/>
            <person name="Jaroenlak P."/>
            <person name="Prachumwat A."/>
            <person name="Williams T.A."/>
            <person name="Bateman K.S."/>
            <person name="Itsathitphaisarn O."/>
            <person name="Sritunyalucksana K."/>
            <person name="Paszkiewicz K.H."/>
            <person name="Moore K.A."/>
            <person name="Stentiford G.D."/>
            <person name="Williams B.A."/>
        </authorList>
    </citation>
    <scope>NUCLEOTIDE SEQUENCE [LARGE SCALE GENOMIC DNA]</scope>
    <source>
        <strain evidence="1 2">GB1</strain>
    </source>
</reference>
<dbReference type="VEuPathDB" id="MicrosporidiaDB:A0H76_915"/>
<evidence type="ECO:0000313" key="1">
    <source>
        <dbReference type="EMBL" id="ORD97943.1"/>
    </source>
</evidence>
<evidence type="ECO:0000313" key="2">
    <source>
        <dbReference type="Proteomes" id="UP000192356"/>
    </source>
</evidence>
<proteinExistence type="predicted"/>
<organism evidence="1 2">
    <name type="scientific">Hepatospora eriocheir</name>
    <dbReference type="NCBI Taxonomy" id="1081669"/>
    <lineage>
        <taxon>Eukaryota</taxon>
        <taxon>Fungi</taxon>
        <taxon>Fungi incertae sedis</taxon>
        <taxon>Microsporidia</taxon>
        <taxon>Hepatosporidae</taxon>
        <taxon>Hepatospora</taxon>
    </lineage>
</organism>
<protein>
    <submittedName>
        <fullName evidence="1">Uncharacterized protein</fullName>
    </submittedName>
</protein>
<dbReference type="EMBL" id="LVKB01000005">
    <property type="protein sequence ID" value="ORD97943.1"/>
    <property type="molecule type" value="Genomic_DNA"/>
</dbReference>
<accession>A0A1X0QE06</accession>
<dbReference type="VEuPathDB" id="MicrosporidiaDB:HERIO_199"/>
<name>A0A1X0QE06_9MICR</name>
<comment type="caution">
    <text evidence="1">The sequence shown here is derived from an EMBL/GenBank/DDBJ whole genome shotgun (WGS) entry which is preliminary data.</text>
</comment>
<gene>
    <name evidence="1" type="ORF">HERIO_199</name>
</gene>
<sequence>MFSILNNLLNIFKIINSNFNNEEDEIINFLKIKVKTVYICLPISLDQEEKEFYKQVEEALNVYMKWEGETIDTSLYIEYINKRYNIQLEMFEDFKKILRCLSTFEDKKNDLKMIIEKYENVDNNEEFEKDPFRESFRIFYKKLQDKTIDYLRLIIRELFKQQNNDRDVIMYLEALNDLYVKTVFPYSPIKKILTIFRNNKFAKMFYESYDHIMPLVDLIRNNAKGEIITSDMLKLTIHAKIRDYESSAGEKLYNICGNTHIFDKETHIVDKETHISKIIDLFVSKVMYLFEVYNSLNLDDEDITIPNDAQKIYKNNEILDLVMTCKTELNQIKFANDNDCKMITDFVNFIIDFIEFVNTSDCCCVLFNTLSKKIYEDNKKTKKVVSSF</sequence>
<keyword evidence="2" id="KW-1185">Reference proteome</keyword>
<dbReference type="Proteomes" id="UP000192356">
    <property type="component" value="Unassembled WGS sequence"/>
</dbReference>